<evidence type="ECO:0000313" key="2">
    <source>
        <dbReference type="EMBL" id="GEK79178.1"/>
    </source>
</evidence>
<proteinExistence type="predicted"/>
<dbReference type="PANTHER" id="PTHR30032:SF8">
    <property type="entry name" value="GERMINATION-SPECIFIC N-ACETYLMURAMOYL-L-ALANINE AMIDASE"/>
    <property type="match status" value="1"/>
</dbReference>
<feature type="transmembrane region" description="Helical" evidence="1">
    <location>
        <begin position="23"/>
        <end position="44"/>
    </location>
</feature>
<keyword evidence="1" id="KW-1133">Transmembrane helix</keyword>
<sequence length="580" mass="62147">MPLHAPTPEPATPAAVGRRRARFAPLAIGAVLLGLIGAILTPVAPADAAVPSKHDWIGGKDLYATSVLMSQRLGTASTVYLTSGESGGDALAVPPAAAAADAHVLMVRRDSVPSVVERELRRLNPRYVNLVGASDVLSGRLWADVRSILPRASIYRVGKRDRVDSALQLADHVVRDNGYLTTAFIIGRNGYSDGLATGNVAARMGAALIPAMGDPAAWASRVAPRLRDLGQVFFIGSSSVLPTAYLDELDWRISGQVERIAGKDRYRTNAAVIQRFVHGISADHLFLVAGNGHGDTIGASLLAAEQNSVMMLSGRSCHDHTAVPQQIDRLAVSKVTGIGTKFWITSNALRAKICGSGYYAGTTTRFAPGTQHLTNVAEATTFTREQRLAGSRYGTFQGGTISGRAGVHTIALPPGAHWGVLQATFRPDEEWGSFSVETRDASLALQAIPIHDFGDAFNGTGLLSTTDRLDPPRYVRVDADGSWTLTVRDMRHAPMLRWSGNDDAIGLYGGREAWITATAVVDSVSVTEEHFLYYSDLWLDADRGESVSGTLMRGPSIVVVDAESFETGEADRWRISVRTK</sequence>
<name>A0AA87RGH4_9MICO</name>
<dbReference type="EMBL" id="BJUU01000002">
    <property type="protein sequence ID" value="GEK79178.1"/>
    <property type="molecule type" value="Genomic_DNA"/>
</dbReference>
<gene>
    <name evidence="2" type="ORF">ABA31_05290</name>
</gene>
<keyword evidence="1" id="KW-0472">Membrane</keyword>
<organism evidence="2 3">
    <name type="scientific">Agrococcus baldri</name>
    <dbReference type="NCBI Taxonomy" id="153730"/>
    <lineage>
        <taxon>Bacteria</taxon>
        <taxon>Bacillati</taxon>
        <taxon>Actinomycetota</taxon>
        <taxon>Actinomycetes</taxon>
        <taxon>Micrococcales</taxon>
        <taxon>Microbacteriaceae</taxon>
        <taxon>Agrococcus</taxon>
    </lineage>
</organism>
<dbReference type="Proteomes" id="UP000321749">
    <property type="component" value="Unassembled WGS sequence"/>
</dbReference>
<dbReference type="InterPro" id="IPR007253">
    <property type="entry name" value="Cell_wall-bd_2"/>
</dbReference>
<dbReference type="Pfam" id="PF04122">
    <property type="entry name" value="CW_binding_2"/>
    <property type="match status" value="2"/>
</dbReference>
<dbReference type="PANTHER" id="PTHR30032">
    <property type="entry name" value="N-ACETYLMURAMOYL-L-ALANINE AMIDASE-RELATED"/>
    <property type="match status" value="1"/>
</dbReference>
<evidence type="ECO:0000313" key="3">
    <source>
        <dbReference type="Proteomes" id="UP000321749"/>
    </source>
</evidence>
<dbReference type="AlphaFoldDB" id="A0AA87RGH4"/>
<keyword evidence="1" id="KW-0812">Transmembrane</keyword>
<dbReference type="Gene3D" id="3.40.50.12090">
    <property type="match status" value="1"/>
</dbReference>
<comment type="caution">
    <text evidence="2">The sequence shown here is derived from an EMBL/GenBank/DDBJ whole genome shotgun (WGS) entry which is preliminary data.</text>
</comment>
<evidence type="ECO:0000256" key="1">
    <source>
        <dbReference type="SAM" id="Phobius"/>
    </source>
</evidence>
<dbReference type="InterPro" id="IPR051922">
    <property type="entry name" value="Bact_Sporulation_Assoc"/>
</dbReference>
<accession>A0AA87RGH4</accession>
<evidence type="ECO:0008006" key="4">
    <source>
        <dbReference type="Google" id="ProtNLM"/>
    </source>
</evidence>
<keyword evidence="3" id="KW-1185">Reference proteome</keyword>
<reference evidence="2 3" key="1">
    <citation type="submission" date="2019-07" db="EMBL/GenBank/DDBJ databases">
        <title>Whole genome shotgun sequence of Agrococcus baldri NBRC 103055.</title>
        <authorList>
            <person name="Hosoyama A."/>
            <person name="Uohara A."/>
            <person name="Ohji S."/>
            <person name="Ichikawa N."/>
        </authorList>
    </citation>
    <scope>NUCLEOTIDE SEQUENCE [LARGE SCALE GENOMIC DNA]</scope>
    <source>
        <strain evidence="2 3">NBRC 103055</strain>
    </source>
</reference>
<protein>
    <recommendedName>
        <fullName evidence="4">Cell wall binding repeat 2</fullName>
    </recommendedName>
</protein>